<feature type="compositionally biased region" description="Basic and acidic residues" evidence="1">
    <location>
        <begin position="100"/>
        <end position="130"/>
    </location>
</feature>
<dbReference type="AlphaFoldDB" id="A0A1I7TIN9"/>
<dbReference type="STRING" id="1561998.A0A1I7TIN9"/>
<feature type="region of interest" description="Disordered" evidence="1">
    <location>
        <begin position="162"/>
        <end position="457"/>
    </location>
</feature>
<feature type="compositionally biased region" description="Polar residues" evidence="1">
    <location>
        <begin position="75"/>
        <end position="95"/>
    </location>
</feature>
<feature type="compositionally biased region" description="Low complexity" evidence="1">
    <location>
        <begin position="297"/>
        <end position="313"/>
    </location>
</feature>
<protein>
    <submittedName>
        <fullName evidence="3">Protein SPT2 homolog</fullName>
    </submittedName>
</protein>
<evidence type="ECO:0000313" key="2">
    <source>
        <dbReference type="Proteomes" id="UP000095282"/>
    </source>
</evidence>
<feature type="compositionally biased region" description="Low complexity" evidence="1">
    <location>
        <begin position="166"/>
        <end position="185"/>
    </location>
</feature>
<dbReference type="WBParaSite" id="Csp11.Scaffold624.g6315.t2">
    <property type="protein sequence ID" value="Csp11.Scaffold624.g6315.t2"/>
    <property type="gene ID" value="Csp11.Scaffold624.g6315"/>
</dbReference>
<evidence type="ECO:0000313" key="3">
    <source>
        <dbReference type="WBParaSite" id="Csp11.Scaffold624.g6315.t2"/>
    </source>
</evidence>
<name>A0A1I7TIN9_9PELO</name>
<reference evidence="3" key="1">
    <citation type="submission" date="2016-11" db="UniProtKB">
        <authorList>
            <consortium name="WormBaseParasite"/>
        </authorList>
    </citation>
    <scope>IDENTIFICATION</scope>
</reference>
<feature type="compositionally biased region" description="Polar residues" evidence="1">
    <location>
        <begin position="229"/>
        <end position="247"/>
    </location>
</feature>
<organism evidence="2 3">
    <name type="scientific">Caenorhabditis tropicalis</name>
    <dbReference type="NCBI Taxonomy" id="1561998"/>
    <lineage>
        <taxon>Eukaryota</taxon>
        <taxon>Metazoa</taxon>
        <taxon>Ecdysozoa</taxon>
        <taxon>Nematoda</taxon>
        <taxon>Chromadorea</taxon>
        <taxon>Rhabditida</taxon>
        <taxon>Rhabditina</taxon>
        <taxon>Rhabditomorpha</taxon>
        <taxon>Rhabditoidea</taxon>
        <taxon>Rhabditidae</taxon>
        <taxon>Peloderinae</taxon>
        <taxon>Caenorhabditis</taxon>
    </lineage>
</organism>
<sequence length="526" mass="59977">MILRMQANGGKATKKMGKQFGLDVIDLQTRFGGNNEHLEVLQKRKYKEEEEADMEADRYRSGVYKALAAKQKNESALRNTVQGPHRVSTSKSNSLAGLCSRHERTRDTFSPPKDGKKAPERREPVVEKKKIQAAAPIDFKSLMAAASSISEGKSVNLDHLQAKPAKSVVSQQKSSSNGQKSGLSTSEREKLREKERIREKQERQLEAEKLRLKEKERERTRAAAAAAHKTSTSKNLSQQNPSSSNGHSAPPRKEVRKPFTKGPTPPPLIPAAVPGKKYLPGDVRYKEQQALMKAIASAPGSSRNVPSSSNGSNNKDRIQAVRDAERQREKERLRNKALKRAREEQEKKEYERSKKMQKRADGPSSSSYASSSSKNKEMKPSYEARRMAELREQQMKEKERKKKKMMAKERESRGSGSLYRGGDDYSDDDEVDEDDYDDEDDYSDMDDFIDDTDMGMDGMNRKDFEDTLRMVNRKYDTDKWSRREKMISERDMHSDFRRIQTEENFSKRAGFMEDLQEASKGRSVKL</sequence>
<feature type="compositionally biased region" description="Low complexity" evidence="1">
    <location>
        <begin position="364"/>
        <end position="373"/>
    </location>
</feature>
<feature type="compositionally biased region" description="Basic and acidic residues" evidence="1">
    <location>
        <begin position="314"/>
        <end position="361"/>
    </location>
</feature>
<keyword evidence="2" id="KW-1185">Reference proteome</keyword>
<dbReference type="Proteomes" id="UP000095282">
    <property type="component" value="Unplaced"/>
</dbReference>
<proteinExistence type="predicted"/>
<evidence type="ECO:0000256" key="1">
    <source>
        <dbReference type="SAM" id="MobiDB-lite"/>
    </source>
</evidence>
<feature type="region of interest" description="Disordered" evidence="1">
    <location>
        <begin position="75"/>
        <end position="134"/>
    </location>
</feature>
<dbReference type="eggNOG" id="ENOG502S5RD">
    <property type="taxonomic scope" value="Eukaryota"/>
</dbReference>
<feature type="compositionally biased region" description="Acidic residues" evidence="1">
    <location>
        <begin position="424"/>
        <end position="454"/>
    </location>
</feature>
<feature type="compositionally biased region" description="Basic and acidic residues" evidence="1">
    <location>
        <begin position="374"/>
        <end position="398"/>
    </location>
</feature>
<feature type="compositionally biased region" description="Basic and acidic residues" evidence="1">
    <location>
        <begin position="186"/>
        <end position="221"/>
    </location>
</feature>
<accession>A0A1I7TIN9</accession>